<protein>
    <submittedName>
        <fullName evidence="3">S-layer family protein</fullName>
    </submittedName>
</protein>
<dbReference type="Pfam" id="PF05860">
    <property type="entry name" value="TPS"/>
    <property type="match status" value="1"/>
</dbReference>
<dbReference type="RefSeq" id="WP_354635694.1">
    <property type="nucleotide sequence ID" value="NZ_CP159837.1"/>
</dbReference>
<evidence type="ECO:0000256" key="1">
    <source>
        <dbReference type="SAM" id="MobiDB-lite"/>
    </source>
</evidence>
<feature type="region of interest" description="Disordered" evidence="1">
    <location>
        <begin position="1011"/>
        <end position="1041"/>
    </location>
</feature>
<evidence type="ECO:0000259" key="2">
    <source>
        <dbReference type="SMART" id="SM00912"/>
    </source>
</evidence>
<sequence length="1088" mass="111439">MKPILESKRFWFVLLLCPWFWPAIAVAQIIPDGTLPNNSIVTPEANLITIDGGTAAGNNLFHSFSDFSVNTGTEVLFNNALNIQNILTRVTGNNLSNIDGLIRANGTANLFLINPNGLIFGNNARLAIGGSFFGSTANSVLFPDGEFPANVGEVRETGATTGELPLLSVNVPIGLQMGENSAAISVNGTGITDIIPTDNLGLTVAPGQTFALIGNGINFNGGIVTAPSGIIQIGSVANGTVGIMPTPIGLVVNYDLVNEFANINLANRSAIFSPAVVNNPLSQITVTGKNIALEGSQIVSLTNGDANSGKITINAAESLSLGGTISAFPFSAWILNQVAPNATGNSGDIEVKSANLSINNGARIQTLTQGAGTAGNIQVEATESMIVDGFALPPGFNLGEINLEAIDPETWLEQNTNSRISSENFASGAGGNISVATKQATFLSGGQIATLAGSQATGNSGNINVIAQGITAENSLPFNPIFVSGIATYTSGQAAGGNLNISAENLSFRDGAFLFSWTQGSGKGGDILVNATDAIASRGVNPLFPIADSGITSIALGSGNGGNIQVSTGKINLSDGAQISSRTLMELVGISVPEGGTGNAGDIIINADTIELTGISPLALDHITLIGSLTFGRADAGDVNISTRQMRILEGAEILNVGLFSTSTLGEPLPGSGTGNGGNLTVNASESIEIYGYSSLMPNILSLIGNQSFGLGQAGYLVINTPRLILQDGGSVAAGTVGAGNAGNSTINAADIFISGKASLGIPSSLSADAFAGAEDIQQVFFAAPIPTGKTGELTVNSDRLTIANGGQIRVDHQGTGNAGRLQINVDRLNLESGGNINATTAFGFGGDVEINVRDLLSLRNGSQINVEAKGDIGDGGNLTINADIIVALENSDIIANAVGGNGGNINITSRGIFGSEFRPTLTPKSDITASSELGVDGTVEINNPDANPAAGLVELSSALVDPSDRITSGCVANQDNEFYIVGRGGLPQSPTEMLWGQTVWQDLRSLEIEDKSQTNRGDSINPVSSSYSRNPVSSRNRVSSPPIVEATGWVMNADGSVILVGSANGFLRFREADPEACPLFGGGESPQ</sequence>
<dbReference type="InterPro" id="IPR011050">
    <property type="entry name" value="Pectin_lyase_fold/virulence"/>
</dbReference>
<proteinExistence type="predicted"/>
<dbReference type="Gene3D" id="2.160.20.10">
    <property type="entry name" value="Single-stranded right-handed beta-helix, Pectin lyase-like"/>
    <property type="match status" value="3"/>
</dbReference>
<dbReference type="NCBIfam" id="TIGR01901">
    <property type="entry name" value="adhes_NPXG"/>
    <property type="match status" value="1"/>
</dbReference>
<gene>
    <name evidence="3" type="ORF">ABWT76_000856</name>
</gene>
<accession>A0AAU8JFN6</accession>
<dbReference type="EMBL" id="CP159837">
    <property type="protein sequence ID" value="XCM38033.1"/>
    <property type="molecule type" value="Genomic_DNA"/>
</dbReference>
<evidence type="ECO:0000313" key="3">
    <source>
        <dbReference type="EMBL" id="XCM38033.1"/>
    </source>
</evidence>
<dbReference type="SUPFAM" id="SSF51126">
    <property type="entry name" value="Pectin lyase-like"/>
    <property type="match status" value="3"/>
</dbReference>
<name>A0AAU8JFN6_9CYAN</name>
<dbReference type="SMART" id="SM00912">
    <property type="entry name" value="Haemagg_act"/>
    <property type="match status" value="1"/>
</dbReference>
<dbReference type="AlphaFoldDB" id="A0AAU8JFN6"/>
<dbReference type="InterPro" id="IPR008638">
    <property type="entry name" value="FhaB/CdiA-like_TPS"/>
</dbReference>
<reference evidence="3" key="1">
    <citation type="submission" date="2024-07" db="EMBL/GenBank/DDBJ databases">
        <authorList>
            <person name="Kim Y.J."/>
            <person name="Jeong J.Y."/>
        </authorList>
    </citation>
    <scope>NUCLEOTIDE SEQUENCE</scope>
    <source>
        <strain evidence="3">GIHE-MW2</strain>
    </source>
</reference>
<feature type="domain" description="Filamentous haemagglutinin FhaB/tRNA nuclease CdiA-like TPS" evidence="2">
    <location>
        <begin position="32"/>
        <end position="143"/>
    </location>
</feature>
<organism evidence="3">
    <name type="scientific">Planktothricoides raciborskii GIHE-MW2</name>
    <dbReference type="NCBI Taxonomy" id="2792601"/>
    <lineage>
        <taxon>Bacteria</taxon>
        <taxon>Bacillati</taxon>
        <taxon>Cyanobacteriota</taxon>
        <taxon>Cyanophyceae</taxon>
        <taxon>Oscillatoriophycideae</taxon>
        <taxon>Oscillatoriales</taxon>
        <taxon>Oscillatoriaceae</taxon>
        <taxon>Planktothricoides</taxon>
    </lineage>
</organism>
<feature type="compositionally biased region" description="Low complexity" evidence="1">
    <location>
        <begin position="1022"/>
        <end position="1041"/>
    </location>
</feature>
<dbReference type="InterPro" id="IPR012334">
    <property type="entry name" value="Pectin_lyas_fold"/>
</dbReference>